<dbReference type="InterPro" id="IPR024478">
    <property type="entry name" value="HlyB_4HB_MCP"/>
</dbReference>
<evidence type="ECO:0000256" key="5">
    <source>
        <dbReference type="ARBA" id="ARBA00029447"/>
    </source>
</evidence>
<sequence>MSWFYNLKTSVKLVASFLILSMVMIFVGLYGMSNLKNLNNNLTDMYDNNLLPVSYLIQTNADLNEMRVIIRDLYIHKNPEKRAANVESYKNVKNKIEQQMDKFNNTVLSDNSKQAMQAYDGLWKNYNDIYEKAVDLSFVGQEAEMLQLMTEDLPKAGGEIRALIEKLVQYNIDEANQFNRDGKALYKSSNIITISIVIAATILCIVFGTMIARIISRPLNKVMNVVGKVAEGDLNERLNIRTKDEIGHLARSVDGMVDNLRRIVGSILHSSENVSAASQQIYASTEEIASGNASQADAAQAINELFSDLSSAIHSVAQNTEAASELSNTTVTVAREGSDVIQSSAESMNAVSTQMSRLEEDSQRIGEIIEVIEDIADQTNLLALNAAIEAARAGEQGRGFAVVADEVRKLAERSGDATKQIAGIIKGMQDNTRMSVNAVQESVRFSRQTEDAFRKIVTMVNDSGHMVMEIAAASEEQAAQASSVILAVENISAATEENAASSEETAATAQSLAKLSEELQNAVSIFKINDAR</sequence>
<evidence type="ECO:0000256" key="3">
    <source>
        <dbReference type="ARBA" id="ARBA00023136"/>
    </source>
</evidence>
<feature type="domain" description="HAMP" evidence="9">
    <location>
        <begin position="213"/>
        <end position="265"/>
    </location>
</feature>
<dbReference type="InterPro" id="IPR004090">
    <property type="entry name" value="Chemotax_Me-accpt_rcpt"/>
</dbReference>
<keyword evidence="11" id="KW-1185">Reference proteome</keyword>
<evidence type="ECO:0000256" key="1">
    <source>
        <dbReference type="ARBA" id="ARBA00004236"/>
    </source>
</evidence>
<keyword evidence="4 6" id="KW-0807">Transducer</keyword>
<evidence type="ECO:0000256" key="6">
    <source>
        <dbReference type="PROSITE-ProRule" id="PRU00284"/>
    </source>
</evidence>
<dbReference type="Pfam" id="PF00672">
    <property type="entry name" value="HAMP"/>
    <property type="match status" value="1"/>
</dbReference>
<proteinExistence type="inferred from homology"/>
<dbReference type="SUPFAM" id="SSF58104">
    <property type="entry name" value="Methyl-accepting chemotaxis protein (MCP) signaling domain"/>
    <property type="match status" value="1"/>
</dbReference>
<feature type="domain" description="Methyl-accepting transducer" evidence="8">
    <location>
        <begin position="270"/>
        <end position="513"/>
    </location>
</feature>
<dbReference type="InterPro" id="IPR003660">
    <property type="entry name" value="HAMP_dom"/>
</dbReference>
<feature type="transmembrane region" description="Helical" evidence="7">
    <location>
        <begin position="13"/>
        <end position="32"/>
    </location>
</feature>
<dbReference type="Pfam" id="PF00015">
    <property type="entry name" value="MCPsignal"/>
    <property type="match status" value="1"/>
</dbReference>
<dbReference type="PANTHER" id="PTHR32089:SF112">
    <property type="entry name" value="LYSOZYME-LIKE PROTEIN-RELATED"/>
    <property type="match status" value="1"/>
</dbReference>
<feature type="transmembrane region" description="Helical" evidence="7">
    <location>
        <begin position="191"/>
        <end position="215"/>
    </location>
</feature>
<dbReference type="CDD" id="cd11386">
    <property type="entry name" value="MCP_signal"/>
    <property type="match status" value="1"/>
</dbReference>
<gene>
    <name evidence="10" type="ORF">L1F29_05260</name>
</gene>
<dbReference type="PROSITE" id="PS50111">
    <property type="entry name" value="CHEMOTAXIS_TRANSDUC_2"/>
    <property type="match status" value="1"/>
</dbReference>
<name>A0ABY5SCJ2_9BACL</name>
<keyword evidence="3 7" id="KW-0472">Membrane</keyword>
<organism evidence="10 11">
    <name type="scientific">Paenibacillus spongiae</name>
    <dbReference type="NCBI Taxonomy" id="2909671"/>
    <lineage>
        <taxon>Bacteria</taxon>
        <taxon>Bacillati</taxon>
        <taxon>Bacillota</taxon>
        <taxon>Bacilli</taxon>
        <taxon>Bacillales</taxon>
        <taxon>Paenibacillaceae</taxon>
        <taxon>Paenibacillus</taxon>
    </lineage>
</organism>
<evidence type="ECO:0000313" key="10">
    <source>
        <dbReference type="EMBL" id="UVI31253.1"/>
    </source>
</evidence>
<evidence type="ECO:0000256" key="2">
    <source>
        <dbReference type="ARBA" id="ARBA00022475"/>
    </source>
</evidence>
<dbReference type="RefSeq" id="WP_258387317.1">
    <property type="nucleotide sequence ID" value="NZ_CP091430.1"/>
</dbReference>
<evidence type="ECO:0000256" key="4">
    <source>
        <dbReference type="ARBA" id="ARBA00023224"/>
    </source>
</evidence>
<evidence type="ECO:0000259" key="8">
    <source>
        <dbReference type="PROSITE" id="PS50111"/>
    </source>
</evidence>
<dbReference type="Proteomes" id="UP001057877">
    <property type="component" value="Chromosome"/>
</dbReference>
<accession>A0ABY5SCJ2</accession>
<dbReference type="EMBL" id="CP091430">
    <property type="protein sequence ID" value="UVI31253.1"/>
    <property type="molecule type" value="Genomic_DNA"/>
</dbReference>
<comment type="similarity">
    <text evidence="5">Belongs to the methyl-accepting chemotaxis (MCP) protein family.</text>
</comment>
<reference evidence="10" key="1">
    <citation type="submission" date="2022-01" db="EMBL/GenBank/DDBJ databases">
        <title>Paenibacillus spongiae sp. nov., isolated from marine sponge.</title>
        <authorList>
            <person name="Li Z."/>
            <person name="Zhang M."/>
        </authorList>
    </citation>
    <scope>NUCLEOTIDE SEQUENCE</scope>
    <source>
        <strain evidence="10">PHS-Z3</strain>
    </source>
</reference>
<dbReference type="PANTHER" id="PTHR32089">
    <property type="entry name" value="METHYL-ACCEPTING CHEMOTAXIS PROTEIN MCPB"/>
    <property type="match status" value="1"/>
</dbReference>
<keyword evidence="2" id="KW-1003">Cell membrane</keyword>
<dbReference type="Pfam" id="PF12729">
    <property type="entry name" value="4HB_MCP_1"/>
    <property type="match status" value="1"/>
</dbReference>
<dbReference type="SMART" id="SM00304">
    <property type="entry name" value="HAMP"/>
    <property type="match status" value="2"/>
</dbReference>
<dbReference type="CDD" id="cd06225">
    <property type="entry name" value="HAMP"/>
    <property type="match status" value="1"/>
</dbReference>
<dbReference type="InterPro" id="IPR004089">
    <property type="entry name" value="MCPsignal_dom"/>
</dbReference>
<evidence type="ECO:0000313" key="11">
    <source>
        <dbReference type="Proteomes" id="UP001057877"/>
    </source>
</evidence>
<evidence type="ECO:0000259" key="9">
    <source>
        <dbReference type="PROSITE" id="PS50885"/>
    </source>
</evidence>
<comment type="subcellular location">
    <subcellularLocation>
        <location evidence="1">Cell membrane</location>
    </subcellularLocation>
</comment>
<evidence type="ECO:0000256" key="7">
    <source>
        <dbReference type="SAM" id="Phobius"/>
    </source>
</evidence>
<dbReference type="SMART" id="SM00283">
    <property type="entry name" value="MA"/>
    <property type="match status" value="1"/>
</dbReference>
<dbReference type="Gene3D" id="1.10.287.950">
    <property type="entry name" value="Methyl-accepting chemotaxis protein"/>
    <property type="match status" value="1"/>
</dbReference>
<protein>
    <submittedName>
        <fullName evidence="10">Methyl-accepting chemotaxis protein</fullName>
    </submittedName>
</protein>
<dbReference type="PRINTS" id="PR00260">
    <property type="entry name" value="CHEMTRNSDUCR"/>
</dbReference>
<dbReference type="PROSITE" id="PS50885">
    <property type="entry name" value="HAMP"/>
    <property type="match status" value="1"/>
</dbReference>
<keyword evidence="7" id="KW-0812">Transmembrane</keyword>
<keyword evidence="7" id="KW-1133">Transmembrane helix</keyword>